<dbReference type="Pfam" id="PF12848">
    <property type="entry name" value="ABC_tran_Xtn"/>
    <property type="match status" value="1"/>
</dbReference>
<dbReference type="PROSITE" id="PS00211">
    <property type="entry name" value="ABC_TRANSPORTER_1"/>
    <property type="match status" value="1"/>
</dbReference>
<feature type="compositionally biased region" description="Basic and acidic residues" evidence="13">
    <location>
        <begin position="534"/>
        <end position="555"/>
    </location>
</feature>
<name>A0A521AF83_9SPHI</name>
<dbReference type="InterPro" id="IPR037118">
    <property type="entry name" value="Val-tRNA_synth_C_sf"/>
</dbReference>
<evidence type="ECO:0000256" key="4">
    <source>
        <dbReference type="ARBA" id="ARBA00022730"/>
    </source>
</evidence>
<evidence type="ECO:0000256" key="3">
    <source>
        <dbReference type="ARBA" id="ARBA00022555"/>
    </source>
</evidence>
<dbReference type="SMART" id="SM00382">
    <property type="entry name" value="AAA"/>
    <property type="match status" value="2"/>
</dbReference>
<evidence type="ECO:0000256" key="7">
    <source>
        <dbReference type="ARBA" id="ARBA00022801"/>
    </source>
</evidence>
<dbReference type="SUPFAM" id="SSF52540">
    <property type="entry name" value="P-loop containing nucleoside triphosphate hydrolases"/>
    <property type="match status" value="2"/>
</dbReference>
<evidence type="ECO:0000256" key="5">
    <source>
        <dbReference type="ARBA" id="ARBA00022737"/>
    </source>
</evidence>
<comment type="similarity">
    <text evidence="1">Belongs to the ABC transporter superfamily. ABCF family. Translational throttle EttA subfamily.</text>
</comment>
<organism evidence="15 16">
    <name type="scientific">Solitalea koreensis</name>
    <dbReference type="NCBI Taxonomy" id="543615"/>
    <lineage>
        <taxon>Bacteria</taxon>
        <taxon>Pseudomonadati</taxon>
        <taxon>Bacteroidota</taxon>
        <taxon>Sphingobacteriia</taxon>
        <taxon>Sphingobacteriales</taxon>
        <taxon>Sphingobacteriaceae</taxon>
        <taxon>Solitalea</taxon>
    </lineage>
</organism>
<keyword evidence="5" id="KW-0677">Repeat</keyword>
<dbReference type="Gene3D" id="3.40.50.300">
    <property type="entry name" value="P-loop containing nucleotide triphosphate hydrolases"/>
    <property type="match status" value="2"/>
</dbReference>
<evidence type="ECO:0000256" key="9">
    <source>
        <dbReference type="ARBA" id="ARBA00022845"/>
    </source>
</evidence>
<dbReference type="GO" id="GO:0016887">
    <property type="term" value="F:ATP hydrolysis activity"/>
    <property type="evidence" value="ECO:0007669"/>
    <property type="project" value="InterPro"/>
</dbReference>
<dbReference type="PANTHER" id="PTHR42855">
    <property type="entry name" value="ABC TRANSPORTER ATP-BINDING SUBUNIT"/>
    <property type="match status" value="1"/>
</dbReference>
<evidence type="ECO:0000313" key="15">
    <source>
        <dbReference type="EMBL" id="SMO33461.1"/>
    </source>
</evidence>
<dbReference type="InterPro" id="IPR032524">
    <property type="entry name" value="ABC_tran_C"/>
</dbReference>
<feature type="domain" description="ABC transporter" evidence="14">
    <location>
        <begin position="4"/>
        <end position="248"/>
    </location>
</feature>
<keyword evidence="8 15" id="KW-0067">ATP-binding</keyword>
<accession>A0A521AF83</accession>
<sequence length="634" mass="72984">MNFLSAENITKSLGLRVLFSNLTFGINQGQKVALIAKNGTGKTTLLKILAGKDSCDAGVVSVRKNIKIAFLDQEPDLPMNKTIFDAVYDAENPLLQTIMNYELALEHPEDSKKLQKAMDQMEAMHAWDYEQRIHQILGQLKIYDLHQEMASLSGGQKKRVAMAMALVQNPDLLIMDEPTNHLDFDMIEWLEEYLETEKMTLLMVTHDRYFLDRVCNQILELDNGTLYSYTGNYSYFLEKKAERELTIAATIDKAKNLFNRELEWMRRQPKARGTKSKARIDSFYETEKIASQRLEDKKVQLDIQMSRLGGKIIELHHLKKSFGEKKMVKDFSYTFKRNERIGIVGVNGAGKSTFLKLLTGDLQPDGGKIVTGETIVFGYYNQDGMKMPEDKRVIEVVKDIAEFIPMTKGKTLTAAGLLERFLFSGDQQYTYVSKLSGGERRRLYLCTLLMKNPNFLILDEPTNDLDIVTLQVLEDFLEEFPGCLLIVSHDRYFMDKLTQHLFIFEGDGVITDFNGNYSEYREYMLLKEESKKAEGKKQKEEVEKPKTEGQKKEETVNVNTAATKARKMTFKEKQEFESIEKEMAQLELRKTEITALFENPSATDDLQKLSQEMEVIVKKLEDKELRWLELSELV</sequence>
<evidence type="ECO:0000256" key="2">
    <source>
        <dbReference type="ARBA" id="ARBA00022490"/>
    </source>
</evidence>
<feature type="region of interest" description="Disordered" evidence="13">
    <location>
        <begin position="534"/>
        <end position="556"/>
    </location>
</feature>
<keyword evidence="7" id="KW-0378">Hydrolase</keyword>
<dbReference type="InterPro" id="IPR003439">
    <property type="entry name" value="ABC_transporter-like_ATP-bd"/>
</dbReference>
<evidence type="ECO:0000259" key="14">
    <source>
        <dbReference type="PROSITE" id="PS50893"/>
    </source>
</evidence>
<keyword evidence="9" id="KW-0810">Translation regulation</keyword>
<evidence type="ECO:0000313" key="16">
    <source>
        <dbReference type="Proteomes" id="UP000315971"/>
    </source>
</evidence>
<keyword evidence="10" id="KW-0694">RNA-binding</keyword>
<dbReference type="InterPro" id="IPR017871">
    <property type="entry name" value="ABC_transporter-like_CS"/>
</dbReference>
<dbReference type="FunFam" id="3.40.50.300:FF:000183">
    <property type="entry name" value="ABC transporter ATP-binding protein yjjK"/>
    <property type="match status" value="1"/>
</dbReference>
<keyword evidence="6" id="KW-0547">Nucleotide-binding</keyword>
<dbReference type="CDD" id="cd03221">
    <property type="entry name" value="ABCF_EF-3"/>
    <property type="match status" value="2"/>
</dbReference>
<proteinExistence type="inferred from homology"/>
<dbReference type="PROSITE" id="PS50893">
    <property type="entry name" value="ABC_TRANSPORTER_2"/>
    <property type="match status" value="2"/>
</dbReference>
<dbReference type="GO" id="GO:0019843">
    <property type="term" value="F:rRNA binding"/>
    <property type="evidence" value="ECO:0007669"/>
    <property type="project" value="UniProtKB-KW"/>
</dbReference>
<evidence type="ECO:0000256" key="11">
    <source>
        <dbReference type="ARBA" id="ARBA00022917"/>
    </source>
</evidence>
<keyword evidence="2" id="KW-0963">Cytoplasm</keyword>
<dbReference type="OrthoDB" id="9804035at2"/>
<feature type="coiled-coil region" evidence="12">
    <location>
        <begin position="576"/>
        <end position="626"/>
    </location>
</feature>
<evidence type="ECO:0000256" key="6">
    <source>
        <dbReference type="ARBA" id="ARBA00022741"/>
    </source>
</evidence>
<evidence type="ECO:0000256" key="10">
    <source>
        <dbReference type="ARBA" id="ARBA00022884"/>
    </source>
</evidence>
<dbReference type="Pfam" id="PF16326">
    <property type="entry name" value="ABC_tran_CTD"/>
    <property type="match status" value="1"/>
</dbReference>
<dbReference type="InterPro" id="IPR032781">
    <property type="entry name" value="ABC_tran_Xtn"/>
</dbReference>
<protein>
    <submittedName>
        <fullName evidence="15">ATP-binding cassette, subfamily F, uup</fullName>
    </submittedName>
</protein>
<dbReference type="Gene3D" id="1.10.287.380">
    <property type="entry name" value="Valyl-tRNA synthetase, C-terminal domain"/>
    <property type="match status" value="1"/>
</dbReference>
<reference evidence="15 16" key="1">
    <citation type="submission" date="2017-05" db="EMBL/GenBank/DDBJ databases">
        <authorList>
            <person name="Varghese N."/>
            <person name="Submissions S."/>
        </authorList>
    </citation>
    <scope>NUCLEOTIDE SEQUENCE [LARGE SCALE GENOMIC DNA]</scope>
    <source>
        <strain evidence="15 16">DSM 21342</strain>
    </source>
</reference>
<dbReference type="FunFam" id="3.40.50.300:FF:000011">
    <property type="entry name" value="Putative ABC transporter ATP-binding component"/>
    <property type="match status" value="1"/>
</dbReference>
<keyword evidence="11" id="KW-0648">Protein biosynthesis</keyword>
<dbReference type="Pfam" id="PF00005">
    <property type="entry name" value="ABC_tran"/>
    <property type="match status" value="2"/>
</dbReference>
<dbReference type="RefSeq" id="WP_142600560.1">
    <property type="nucleotide sequence ID" value="NZ_FXSZ01000001.1"/>
</dbReference>
<evidence type="ECO:0000256" key="1">
    <source>
        <dbReference type="ARBA" id="ARBA00005868"/>
    </source>
</evidence>
<keyword evidence="12" id="KW-0175">Coiled coil</keyword>
<evidence type="ECO:0000256" key="13">
    <source>
        <dbReference type="SAM" id="MobiDB-lite"/>
    </source>
</evidence>
<dbReference type="Proteomes" id="UP000315971">
    <property type="component" value="Unassembled WGS sequence"/>
</dbReference>
<dbReference type="InterPro" id="IPR051309">
    <property type="entry name" value="ABCF_ATPase"/>
</dbReference>
<dbReference type="InterPro" id="IPR003593">
    <property type="entry name" value="AAA+_ATPase"/>
</dbReference>
<dbReference type="PANTHER" id="PTHR42855:SF1">
    <property type="entry name" value="ABC TRANSPORTER DOMAIN-CONTAINING PROTEIN"/>
    <property type="match status" value="1"/>
</dbReference>
<keyword evidence="16" id="KW-1185">Reference proteome</keyword>
<dbReference type="GO" id="GO:0006417">
    <property type="term" value="P:regulation of translation"/>
    <property type="evidence" value="ECO:0007669"/>
    <property type="project" value="UniProtKB-KW"/>
</dbReference>
<dbReference type="EMBL" id="FXSZ01000001">
    <property type="protein sequence ID" value="SMO33461.1"/>
    <property type="molecule type" value="Genomic_DNA"/>
</dbReference>
<dbReference type="AlphaFoldDB" id="A0A521AF83"/>
<keyword evidence="4" id="KW-0699">rRNA-binding</keyword>
<dbReference type="GO" id="GO:0003677">
    <property type="term" value="F:DNA binding"/>
    <property type="evidence" value="ECO:0007669"/>
    <property type="project" value="InterPro"/>
</dbReference>
<feature type="domain" description="ABC transporter" evidence="14">
    <location>
        <begin position="313"/>
        <end position="531"/>
    </location>
</feature>
<dbReference type="GO" id="GO:0005524">
    <property type="term" value="F:ATP binding"/>
    <property type="evidence" value="ECO:0007669"/>
    <property type="project" value="UniProtKB-KW"/>
</dbReference>
<gene>
    <name evidence="15" type="ORF">SAMN06265350_101102</name>
</gene>
<dbReference type="InterPro" id="IPR027417">
    <property type="entry name" value="P-loop_NTPase"/>
</dbReference>
<dbReference type="GO" id="GO:0006412">
    <property type="term" value="P:translation"/>
    <property type="evidence" value="ECO:0007669"/>
    <property type="project" value="UniProtKB-KW"/>
</dbReference>
<evidence type="ECO:0000256" key="8">
    <source>
        <dbReference type="ARBA" id="ARBA00022840"/>
    </source>
</evidence>
<evidence type="ECO:0000256" key="12">
    <source>
        <dbReference type="SAM" id="Coils"/>
    </source>
</evidence>
<dbReference type="GO" id="GO:0000049">
    <property type="term" value="F:tRNA binding"/>
    <property type="evidence" value="ECO:0007669"/>
    <property type="project" value="UniProtKB-KW"/>
</dbReference>
<keyword evidence="3" id="KW-0820">tRNA-binding</keyword>